<dbReference type="EMBL" id="NIDF01000034">
    <property type="protein sequence ID" value="TYJ55772.1"/>
    <property type="molecule type" value="Genomic_DNA"/>
</dbReference>
<dbReference type="PANTHER" id="PTHR12941:SF10">
    <property type="entry name" value="ER MEMBRANE PROTEIN COMPLEX SUBUNIT 8_9 HOMOLOG"/>
    <property type="match status" value="1"/>
</dbReference>
<evidence type="ECO:0000313" key="2">
    <source>
        <dbReference type="Proteomes" id="UP000322245"/>
    </source>
</evidence>
<keyword evidence="2" id="KW-1185">Reference proteome</keyword>
<dbReference type="InterPro" id="IPR005366">
    <property type="entry name" value="EMC8/9"/>
</dbReference>
<reference evidence="1 2" key="1">
    <citation type="submission" date="2017-05" db="EMBL/GenBank/DDBJ databases">
        <title>The Genome Sequence of Tsuchiyaea wingfieldii DSM 27421.</title>
        <authorList>
            <person name="Cuomo C."/>
            <person name="Passer A."/>
            <person name="Billmyre B."/>
            <person name="Heitman J."/>
        </authorList>
    </citation>
    <scope>NUCLEOTIDE SEQUENCE [LARGE SCALE GENOMIC DNA]</scope>
    <source>
        <strain evidence="1 2">DSM 27421</strain>
    </source>
</reference>
<accession>A0A5D3AY35</accession>
<dbReference type="GO" id="GO:0072546">
    <property type="term" value="C:EMC complex"/>
    <property type="evidence" value="ECO:0007669"/>
    <property type="project" value="InterPro"/>
</dbReference>
<comment type="caution">
    <text evidence="1">The sequence shown here is derived from an EMBL/GenBank/DDBJ whole genome shotgun (WGS) entry which is preliminary data.</text>
</comment>
<dbReference type="AlphaFoldDB" id="A0A5D3AY35"/>
<gene>
    <name evidence="1" type="ORF">B9479_003550</name>
</gene>
<evidence type="ECO:0008006" key="3">
    <source>
        <dbReference type="Google" id="ProtNLM"/>
    </source>
</evidence>
<dbReference type="PANTHER" id="PTHR12941">
    <property type="entry name" value="ER MEMBRANE PROTEIN COMPLEX"/>
    <property type="match status" value="1"/>
</dbReference>
<dbReference type="Pfam" id="PF03665">
    <property type="entry name" value="UPF0172"/>
    <property type="match status" value="1"/>
</dbReference>
<proteinExistence type="predicted"/>
<organism evidence="1 2">
    <name type="scientific">Cryptococcus floricola</name>
    <dbReference type="NCBI Taxonomy" id="2591691"/>
    <lineage>
        <taxon>Eukaryota</taxon>
        <taxon>Fungi</taxon>
        <taxon>Dikarya</taxon>
        <taxon>Basidiomycota</taxon>
        <taxon>Agaricomycotina</taxon>
        <taxon>Tremellomycetes</taxon>
        <taxon>Tremellales</taxon>
        <taxon>Cryptococcaceae</taxon>
        <taxon>Cryptococcus</taxon>
    </lineage>
</organism>
<protein>
    <recommendedName>
        <fullName evidence="3">MPN domain-containing protein</fullName>
    </recommendedName>
</protein>
<name>A0A5D3AY35_9TREE</name>
<evidence type="ECO:0000313" key="1">
    <source>
        <dbReference type="EMBL" id="TYJ55772.1"/>
    </source>
</evidence>
<sequence length="212" mass="22835">MSSPYTYTLSPPVYALPILHAAAHPSHTTLGLLLSSSSPSDKEQTIDHAVPVLHNYASLSMVMDAALALVEEWGKGKGKGKGEGKRVVGVYVAREDGEGLGRAGERILAALRTKWDGAFGLVLDNDRLGSGQFAYIPYLSTASGSKAITSSSPSAPLPFIISSESLPAQLLQLIREKKVHRDVRDFDDHLEDSSIDWLENATTVSTLQKYIS</sequence>
<dbReference type="Proteomes" id="UP000322245">
    <property type="component" value="Unassembled WGS sequence"/>
</dbReference>